<evidence type="ECO:0000256" key="2">
    <source>
        <dbReference type="ARBA" id="ARBA00022853"/>
    </source>
</evidence>
<dbReference type="GO" id="GO:0006325">
    <property type="term" value="P:chromatin organization"/>
    <property type="evidence" value="ECO:0007669"/>
    <property type="project" value="UniProtKB-KW"/>
</dbReference>
<evidence type="ECO:0000256" key="4">
    <source>
        <dbReference type="ARBA" id="ARBA00023242"/>
    </source>
</evidence>
<feature type="compositionally biased region" description="Basic and acidic residues" evidence="5">
    <location>
        <begin position="120"/>
        <end position="143"/>
    </location>
</feature>
<dbReference type="SUPFAM" id="SSF109715">
    <property type="entry name" value="DEK C-terminal domain"/>
    <property type="match status" value="1"/>
</dbReference>
<keyword evidence="2" id="KW-0156">Chromatin regulator</keyword>
<keyword evidence="7" id="KW-1185">Reference proteome</keyword>
<dbReference type="Gene3D" id="1.10.10.60">
    <property type="entry name" value="Homeodomain-like"/>
    <property type="match status" value="1"/>
</dbReference>
<dbReference type="InterPro" id="IPR044198">
    <property type="entry name" value="DEK"/>
</dbReference>
<feature type="compositionally biased region" description="Acidic residues" evidence="5">
    <location>
        <begin position="69"/>
        <end position="83"/>
    </location>
</feature>
<evidence type="ECO:0000259" key="6">
    <source>
        <dbReference type="PROSITE" id="PS51998"/>
    </source>
</evidence>
<evidence type="ECO:0000313" key="8">
    <source>
        <dbReference type="WBParaSite" id="PSAMB.scaffold9034size5443.g32061.t1"/>
    </source>
</evidence>
<comment type="subcellular location">
    <subcellularLocation>
        <location evidence="1">Nucleus</location>
    </subcellularLocation>
</comment>
<name>A0A914XQE2_9BILA</name>
<dbReference type="AlphaFoldDB" id="A0A914XQE2"/>
<dbReference type="WBParaSite" id="PSAMB.scaffold9034size5443.g32061.t1">
    <property type="protein sequence ID" value="PSAMB.scaffold9034size5443.g32061.t1"/>
    <property type="gene ID" value="PSAMB.scaffold9034size5443.g32061"/>
</dbReference>
<dbReference type="PROSITE" id="PS51998">
    <property type="entry name" value="DEK_C"/>
    <property type="match status" value="1"/>
</dbReference>
<dbReference type="GO" id="GO:0005634">
    <property type="term" value="C:nucleus"/>
    <property type="evidence" value="ECO:0007669"/>
    <property type="project" value="UniProtKB-SubCell"/>
</dbReference>
<dbReference type="GO" id="GO:0042393">
    <property type="term" value="F:histone binding"/>
    <property type="evidence" value="ECO:0007669"/>
    <property type="project" value="TreeGrafter"/>
</dbReference>
<dbReference type="GO" id="GO:0003677">
    <property type="term" value="F:DNA binding"/>
    <property type="evidence" value="ECO:0007669"/>
    <property type="project" value="UniProtKB-KW"/>
</dbReference>
<organism evidence="7 8">
    <name type="scientific">Plectus sambesii</name>
    <dbReference type="NCBI Taxonomy" id="2011161"/>
    <lineage>
        <taxon>Eukaryota</taxon>
        <taxon>Metazoa</taxon>
        <taxon>Ecdysozoa</taxon>
        <taxon>Nematoda</taxon>
        <taxon>Chromadorea</taxon>
        <taxon>Plectida</taxon>
        <taxon>Plectina</taxon>
        <taxon>Plectoidea</taxon>
        <taxon>Plectidae</taxon>
        <taxon>Plectus</taxon>
    </lineage>
</organism>
<sequence length="462" mass="50318">MITDAVTTDEKKSEQEMPPSLTEAKENGGKEEVEKSNDDIVTSVENTPAGLSVSVTVSVPVKQTPAAESPEEMEEDAEKEEEVAAPVVEKKKALGRRDAPKREPPAKKDSDSAATKSPAPKREKKADKAEKATEDADDEEKKPAALFDSPLVVQGKRQRHGVDRLTATATPYQAKSAKADIPSGSGTKLADIEYISALISRTKPDELKHLHRLLFGRPGTSHEVRKNIRAFNGFSFGSGSAEYEKKKAAMEKMTKSDLVSVATLLGTEKSKEKSEVATKILEFLLKPADTGRSAPGKKTKSRKSGTKRKQTPKAKKEKKEKKAKKGSSSEEVKTAGSSDSEESSGDEEEEEKEDGDEEEEEKPEEEEEEVEEPPAKKSKAAKTSPKKAPPPSPKKAPASPKKAPASSPKKQSGPTDAELTAAVKELLKDANLEEVTMKEMCKMVYDKYPDLDLTERKDFIKT</sequence>
<reference evidence="8" key="1">
    <citation type="submission" date="2022-11" db="UniProtKB">
        <authorList>
            <consortium name="WormBaseParasite"/>
        </authorList>
    </citation>
    <scope>IDENTIFICATION</scope>
</reference>
<dbReference type="Proteomes" id="UP000887566">
    <property type="component" value="Unplaced"/>
</dbReference>
<feature type="compositionally biased region" description="Basic residues" evidence="5">
    <location>
        <begin position="295"/>
        <end position="325"/>
    </location>
</feature>
<feature type="domain" description="DEK-C" evidence="6">
    <location>
        <begin position="413"/>
        <end position="462"/>
    </location>
</feature>
<feature type="compositionally biased region" description="Basic and acidic residues" evidence="5">
    <location>
        <begin position="88"/>
        <end position="111"/>
    </location>
</feature>
<dbReference type="GO" id="GO:2000779">
    <property type="term" value="P:regulation of double-strand break repair"/>
    <property type="evidence" value="ECO:0007669"/>
    <property type="project" value="TreeGrafter"/>
</dbReference>
<dbReference type="PANTHER" id="PTHR13468">
    <property type="entry name" value="DEK PROTEIN"/>
    <property type="match status" value="1"/>
</dbReference>
<dbReference type="InterPro" id="IPR014876">
    <property type="entry name" value="DEK_C"/>
</dbReference>
<feature type="compositionally biased region" description="Low complexity" evidence="5">
    <location>
        <begin position="395"/>
        <end position="414"/>
    </location>
</feature>
<feature type="region of interest" description="Disordered" evidence="5">
    <location>
        <begin position="1"/>
        <end position="183"/>
    </location>
</feature>
<feature type="compositionally biased region" description="Basic and acidic residues" evidence="5">
    <location>
        <begin position="23"/>
        <end position="38"/>
    </location>
</feature>
<proteinExistence type="predicted"/>
<accession>A0A914XQE2</accession>
<dbReference type="Pfam" id="PF08766">
    <property type="entry name" value="DEK_C"/>
    <property type="match status" value="1"/>
</dbReference>
<evidence type="ECO:0000256" key="5">
    <source>
        <dbReference type="SAM" id="MobiDB-lite"/>
    </source>
</evidence>
<evidence type="ECO:0000256" key="1">
    <source>
        <dbReference type="ARBA" id="ARBA00004123"/>
    </source>
</evidence>
<feature type="region of interest" description="Disordered" evidence="5">
    <location>
        <begin position="283"/>
        <end position="419"/>
    </location>
</feature>
<evidence type="ECO:0000313" key="7">
    <source>
        <dbReference type="Proteomes" id="UP000887566"/>
    </source>
</evidence>
<evidence type="ECO:0000256" key="3">
    <source>
        <dbReference type="ARBA" id="ARBA00023125"/>
    </source>
</evidence>
<feature type="compositionally biased region" description="Acidic residues" evidence="5">
    <location>
        <begin position="339"/>
        <end position="372"/>
    </location>
</feature>
<keyword evidence="4" id="KW-0539">Nucleus</keyword>
<dbReference type="PANTHER" id="PTHR13468:SF1">
    <property type="entry name" value="PROTEIN DEK"/>
    <property type="match status" value="1"/>
</dbReference>
<keyword evidence="3" id="KW-0238">DNA-binding</keyword>
<protein>
    <submittedName>
        <fullName evidence="8">DEK-C domain-containing protein</fullName>
    </submittedName>
</protein>